<dbReference type="InterPro" id="IPR013328">
    <property type="entry name" value="6PGD_dom2"/>
</dbReference>
<dbReference type="Pfam" id="PF01210">
    <property type="entry name" value="NAD_Gly3P_dh_N"/>
    <property type="match status" value="1"/>
</dbReference>
<dbReference type="GO" id="GO:0005975">
    <property type="term" value="P:carbohydrate metabolic process"/>
    <property type="evidence" value="ECO:0007669"/>
    <property type="project" value="InterPro"/>
</dbReference>
<dbReference type="FunFam" id="3.40.50.720:FF:000019">
    <property type="entry name" value="Glycerol-3-phosphate dehydrogenase [NAD(P)+]"/>
    <property type="match status" value="1"/>
</dbReference>
<comment type="similarity">
    <text evidence="1">Belongs to the NAD-dependent glycerol-3-phosphate dehydrogenase family.</text>
</comment>
<dbReference type="PROSITE" id="PS00957">
    <property type="entry name" value="NAD_G3PDH"/>
    <property type="match status" value="1"/>
</dbReference>
<dbReference type="GO" id="GO:0051287">
    <property type="term" value="F:NAD binding"/>
    <property type="evidence" value="ECO:0007669"/>
    <property type="project" value="InterPro"/>
</dbReference>
<dbReference type="GO" id="GO:0005829">
    <property type="term" value="C:cytosol"/>
    <property type="evidence" value="ECO:0007669"/>
    <property type="project" value="TreeGrafter"/>
</dbReference>
<dbReference type="PANTHER" id="PTHR11728:SF1">
    <property type="entry name" value="GLYCEROL-3-PHOSPHATE DEHYDROGENASE [NAD(+)] 2, CHLOROPLASTIC"/>
    <property type="match status" value="1"/>
</dbReference>
<dbReference type="SUPFAM" id="SSF48179">
    <property type="entry name" value="6-phosphogluconate dehydrogenase C-terminal domain-like"/>
    <property type="match status" value="1"/>
</dbReference>
<gene>
    <name evidence="6" type="ORF">METZ01_LOCUS1501</name>
</gene>
<dbReference type="InterPro" id="IPR008927">
    <property type="entry name" value="6-PGluconate_DH-like_C_sf"/>
</dbReference>
<dbReference type="AlphaFoldDB" id="A0A381N289"/>
<evidence type="ECO:0008006" key="7">
    <source>
        <dbReference type="Google" id="ProtNLM"/>
    </source>
</evidence>
<feature type="domain" description="Glycerol-3-phosphate dehydrogenase NAD-dependent C-terminal" evidence="5">
    <location>
        <begin position="185"/>
        <end position="325"/>
    </location>
</feature>
<dbReference type="InterPro" id="IPR006168">
    <property type="entry name" value="G3P_DH_NAD-dep"/>
</dbReference>
<sequence length="336" mass="36606">MKPSKNDAPIAIIGSGSWGTALAFKFSLAGRKTLLWGRNKNCLKKMIKNRENKKYLPNVKLPESLIIETSFEKCINEATDILVATPSHAFRHIISLLKKKLTKEHRICWATKGFESQTGKLPHQIIEELLGTKNSMAVLSGPSFAVEVGRKLPTAVTIASNNKAFSQDLATSLSDEHFRAYTAEDITGVEVGGATKNVVAIGAGISDGLGFGKNARIALINRGLAEMTRLGVALGASKETFMGLSGMGDLVLTCTSDTSRNRQMGLALAKGKTIKEAQQDIQQVVEGLYAAEAVWKLANEIEIEMPICKAVYKILYKNISPREVAQSLMLREIRTE</sequence>
<evidence type="ECO:0000256" key="2">
    <source>
        <dbReference type="ARBA" id="ARBA00023002"/>
    </source>
</evidence>
<dbReference type="NCBIfam" id="NF000940">
    <property type="entry name" value="PRK00094.1-2"/>
    <property type="match status" value="1"/>
</dbReference>
<dbReference type="PIRSF" id="PIRSF000114">
    <property type="entry name" value="Glycerol-3-P_dh"/>
    <property type="match status" value="1"/>
</dbReference>
<keyword evidence="3" id="KW-0520">NAD</keyword>
<name>A0A381N289_9ZZZZ</name>
<evidence type="ECO:0000256" key="3">
    <source>
        <dbReference type="ARBA" id="ARBA00023027"/>
    </source>
</evidence>
<keyword evidence="2" id="KW-0560">Oxidoreductase</keyword>
<dbReference type="GO" id="GO:0046474">
    <property type="term" value="P:glycerophospholipid biosynthetic process"/>
    <property type="evidence" value="ECO:0007669"/>
    <property type="project" value="TreeGrafter"/>
</dbReference>
<dbReference type="Pfam" id="PF07479">
    <property type="entry name" value="NAD_Gly3P_dh_C"/>
    <property type="match status" value="1"/>
</dbReference>
<evidence type="ECO:0000313" key="6">
    <source>
        <dbReference type="EMBL" id="SUZ48647.1"/>
    </source>
</evidence>
<dbReference type="HAMAP" id="MF_00394">
    <property type="entry name" value="NAD_Glyc3P_dehydrog"/>
    <property type="match status" value="1"/>
</dbReference>
<dbReference type="FunFam" id="1.10.1040.10:FF:000001">
    <property type="entry name" value="Glycerol-3-phosphate dehydrogenase [NAD(P)+]"/>
    <property type="match status" value="1"/>
</dbReference>
<dbReference type="Gene3D" id="3.40.50.720">
    <property type="entry name" value="NAD(P)-binding Rossmann-like Domain"/>
    <property type="match status" value="1"/>
</dbReference>
<dbReference type="GO" id="GO:0047952">
    <property type="term" value="F:glycerol-3-phosphate dehydrogenase [NAD(P)+] activity"/>
    <property type="evidence" value="ECO:0007669"/>
    <property type="project" value="TreeGrafter"/>
</dbReference>
<dbReference type="Gene3D" id="1.10.1040.10">
    <property type="entry name" value="N-(1-d-carboxylethyl)-l-norvaline Dehydrogenase, domain 2"/>
    <property type="match status" value="1"/>
</dbReference>
<dbReference type="InterPro" id="IPR006109">
    <property type="entry name" value="G3P_DH_NAD-dep_C"/>
</dbReference>
<dbReference type="GO" id="GO:0046168">
    <property type="term" value="P:glycerol-3-phosphate catabolic process"/>
    <property type="evidence" value="ECO:0007669"/>
    <property type="project" value="InterPro"/>
</dbReference>
<dbReference type="SUPFAM" id="SSF51735">
    <property type="entry name" value="NAD(P)-binding Rossmann-fold domains"/>
    <property type="match status" value="1"/>
</dbReference>
<organism evidence="6">
    <name type="scientific">marine metagenome</name>
    <dbReference type="NCBI Taxonomy" id="408172"/>
    <lineage>
        <taxon>unclassified sequences</taxon>
        <taxon>metagenomes</taxon>
        <taxon>ecological metagenomes</taxon>
    </lineage>
</organism>
<protein>
    <recommendedName>
        <fullName evidence="7">Glycerol-3-phosphate dehydrogenase NAD-dependent N-terminal domain-containing protein</fullName>
    </recommendedName>
</protein>
<dbReference type="PRINTS" id="PR00077">
    <property type="entry name" value="GPDHDRGNASE"/>
</dbReference>
<accession>A0A381N289</accession>
<reference evidence="6" key="1">
    <citation type="submission" date="2018-05" db="EMBL/GenBank/DDBJ databases">
        <authorList>
            <person name="Lanie J.A."/>
            <person name="Ng W.-L."/>
            <person name="Kazmierczak K.M."/>
            <person name="Andrzejewski T.M."/>
            <person name="Davidsen T.M."/>
            <person name="Wayne K.J."/>
            <person name="Tettelin H."/>
            <person name="Glass J.I."/>
            <person name="Rusch D."/>
            <person name="Podicherti R."/>
            <person name="Tsui H.-C.T."/>
            <person name="Winkler M.E."/>
        </authorList>
    </citation>
    <scope>NUCLEOTIDE SEQUENCE</scope>
</reference>
<dbReference type="InterPro" id="IPR011128">
    <property type="entry name" value="G3P_DH_NAD-dep_N"/>
</dbReference>
<dbReference type="InterPro" id="IPR036291">
    <property type="entry name" value="NAD(P)-bd_dom_sf"/>
</dbReference>
<evidence type="ECO:0000259" key="5">
    <source>
        <dbReference type="Pfam" id="PF07479"/>
    </source>
</evidence>
<dbReference type="NCBIfam" id="NF000942">
    <property type="entry name" value="PRK00094.1-4"/>
    <property type="match status" value="1"/>
</dbReference>
<proteinExistence type="inferred from homology"/>
<dbReference type="EMBL" id="UINC01000078">
    <property type="protein sequence ID" value="SUZ48647.1"/>
    <property type="molecule type" value="Genomic_DNA"/>
</dbReference>
<feature type="domain" description="Glycerol-3-phosphate dehydrogenase NAD-dependent N-terminal" evidence="4">
    <location>
        <begin position="10"/>
        <end position="165"/>
    </location>
</feature>
<dbReference type="PANTHER" id="PTHR11728">
    <property type="entry name" value="GLYCEROL-3-PHOSPHATE DEHYDROGENASE"/>
    <property type="match status" value="1"/>
</dbReference>
<evidence type="ECO:0000256" key="1">
    <source>
        <dbReference type="ARBA" id="ARBA00011009"/>
    </source>
</evidence>
<evidence type="ECO:0000259" key="4">
    <source>
        <dbReference type="Pfam" id="PF01210"/>
    </source>
</evidence>